<feature type="domain" description="MmyB-like transcription regulator ligand binding" evidence="2">
    <location>
        <begin position="170"/>
        <end position="284"/>
    </location>
</feature>
<evidence type="ECO:0000256" key="1">
    <source>
        <dbReference type="SAM" id="MobiDB-lite"/>
    </source>
</evidence>
<evidence type="ECO:0000313" key="3">
    <source>
        <dbReference type="EMBL" id="MTE16066.1"/>
    </source>
</evidence>
<feature type="region of interest" description="Disordered" evidence="1">
    <location>
        <begin position="17"/>
        <end position="36"/>
    </location>
</feature>
<protein>
    <submittedName>
        <fullName evidence="3">Helix-turn-helix domain-containing protein</fullName>
    </submittedName>
</protein>
<dbReference type="Gene3D" id="3.30.450.180">
    <property type="match status" value="1"/>
</dbReference>
<name>A0A6I3L6J7_9NOCA</name>
<comment type="caution">
    <text evidence="3">The sequence shown here is derived from an EMBL/GenBank/DDBJ whole genome shotgun (WGS) entry which is preliminary data.</text>
</comment>
<dbReference type="InterPro" id="IPR041413">
    <property type="entry name" value="MLTR_LBD"/>
</dbReference>
<dbReference type="Proteomes" id="UP000432464">
    <property type="component" value="Unassembled WGS sequence"/>
</dbReference>
<dbReference type="PANTHER" id="PTHR35010">
    <property type="entry name" value="BLL4672 PROTEIN-RELATED"/>
    <property type="match status" value="1"/>
</dbReference>
<sequence length="301" mass="34617">MRSRHPSEFTPARVYNPVACSTREDPPRVVNEPTKPSLGQHLTFLRKREEARRHETGDLPAARKFSRERAAAEAHITASYLTKVERDEVGQVDVGILRVLATTYQASDDEWRYICDLAGYASPYPSITGIGPALEIARFEVFESAVTPIMNTEMTEATADLVSFYAPQRRLITANRAYYDTFPTHRPGMYMLEWSFTDEAREIMINWIDQVGIGVAAHRGFMGRYGHTAWAQEYHERLSRFPDFRQMWEARAVTYTLPLDMQSRLRVRGGLYTLTMENWQMQHDLPIVRSRGRLHPLSADS</sequence>
<dbReference type="AlphaFoldDB" id="A0A6I3L6J7"/>
<dbReference type="Pfam" id="PF17765">
    <property type="entry name" value="MLTR_LBD"/>
    <property type="match status" value="1"/>
</dbReference>
<evidence type="ECO:0000259" key="2">
    <source>
        <dbReference type="Pfam" id="PF17765"/>
    </source>
</evidence>
<accession>A0A6I3L6J7</accession>
<keyword evidence="4" id="KW-1185">Reference proteome</keyword>
<dbReference type="EMBL" id="WMBB01000012">
    <property type="protein sequence ID" value="MTE16066.1"/>
    <property type="molecule type" value="Genomic_DNA"/>
</dbReference>
<evidence type="ECO:0000313" key="4">
    <source>
        <dbReference type="Proteomes" id="UP000432464"/>
    </source>
</evidence>
<organism evidence="3 4">
    <name type="scientific">Nocardia aurantiaca</name>
    <dbReference type="NCBI Taxonomy" id="2675850"/>
    <lineage>
        <taxon>Bacteria</taxon>
        <taxon>Bacillati</taxon>
        <taxon>Actinomycetota</taxon>
        <taxon>Actinomycetes</taxon>
        <taxon>Mycobacteriales</taxon>
        <taxon>Nocardiaceae</taxon>
        <taxon>Nocardia</taxon>
    </lineage>
</organism>
<dbReference type="PANTHER" id="PTHR35010:SF2">
    <property type="entry name" value="BLL4672 PROTEIN"/>
    <property type="match status" value="1"/>
</dbReference>
<reference evidence="3 4" key="1">
    <citation type="submission" date="2019-11" db="EMBL/GenBank/DDBJ databases">
        <title>Nocardia sp. nov. CT2-14 isolated from soil.</title>
        <authorList>
            <person name="Kanchanasin P."/>
            <person name="Tanasupawat S."/>
            <person name="Yuki M."/>
            <person name="Kudo T."/>
        </authorList>
    </citation>
    <scope>NUCLEOTIDE SEQUENCE [LARGE SCALE GENOMIC DNA]</scope>
    <source>
        <strain evidence="3 4">CT2-14</strain>
    </source>
</reference>
<proteinExistence type="predicted"/>
<gene>
    <name evidence="3" type="ORF">GLP40_25245</name>
</gene>